<comment type="caution">
    <text evidence="1">The sequence shown here is derived from an EMBL/GenBank/DDBJ whole genome shotgun (WGS) entry which is preliminary data.</text>
</comment>
<proteinExistence type="predicted"/>
<name>A0AA88WPQ8_9ASTE</name>
<dbReference type="EMBL" id="JAVXUP010000295">
    <property type="protein sequence ID" value="KAK3031751.1"/>
    <property type="molecule type" value="Genomic_DNA"/>
</dbReference>
<dbReference type="AlphaFoldDB" id="A0AA88WPQ8"/>
<sequence>MTNFGIPTVDLSLFFYEGNKDGKEKEIKMVLTNNKITCALHRVVSPKGRSRHSFVYGYSIEGNTWVEPLSQFTQETGPKYRGYVQKEYLGLKAETEGSSTIKK</sequence>
<dbReference type="SUPFAM" id="SSF51197">
    <property type="entry name" value="Clavaminate synthase-like"/>
    <property type="match status" value="1"/>
</dbReference>
<evidence type="ECO:0000313" key="1">
    <source>
        <dbReference type="EMBL" id="KAK3031751.1"/>
    </source>
</evidence>
<organism evidence="1 2">
    <name type="scientific">Escallonia herrerae</name>
    <dbReference type="NCBI Taxonomy" id="1293975"/>
    <lineage>
        <taxon>Eukaryota</taxon>
        <taxon>Viridiplantae</taxon>
        <taxon>Streptophyta</taxon>
        <taxon>Embryophyta</taxon>
        <taxon>Tracheophyta</taxon>
        <taxon>Spermatophyta</taxon>
        <taxon>Magnoliopsida</taxon>
        <taxon>eudicotyledons</taxon>
        <taxon>Gunneridae</taxon>
        <taxon>Pentapetalae</taxon>
        <taxon>asterids</taxon>
        <taxon>campanulids</taxon>
        <taxon>Escalloniales</taxon>
        <taxon>Escalloniaceae</taxon>
        <taxon>Escallonia</taxon>
    </lineage>
</organism>
<evidence type="ECO:0000313" key="2">
    <source>
        <dbReference type="Proteomes" id="UP001188597"/>
    </source>
</evidence>
<protein>
    <submittedName>
        <fullName evidence="1">Uncharacterized protein</fullName>
    </submittedName>
</protein>
<keyword evidence="2" id="KW-1185">Reference proteome</keyword>
<dbReference type="Proteomes" id="UP001188597">
    <property type="component" value="Unassembled WGS sequence"/>
</dbReference>
<gene>
    <name evidence="1" type="ORF">RJ639_036631</name>
</gene>
<dbReference type="Gene3D" id="2.60.120.330">
    <property type="entry name" value="B-lactam Antibiotic, Isopenicillin N Synthase, Chain"/>
    <property type="match status" value="1"/>
</dbReference>
<reference evidence="1" key="1">
    <citation type="submission" date="2022-12" db="EMBL/GenBank/DDBJ databases">
        <title>Draft genome assemblies for two species of Escallonia (Escalloniales).</title>
        <authorList>
            <person name="Chanderbali A."/>
            <person name="Dervinis C."/>
            <person name="Anghel I."/>
            <person name="Soltis D."/>
            <person name="Soltis P."/>
            <person name="Zapata F."/>
        </authorList>
    </citation>
    <scope>NUCLEOTIDE SEQUENCE</scope>
    <source>
        <strain evidence="1">UCBG64.0493</strain>
        <tissue evidence="1">Leaf</tissue>
    </source>
</reference>
<accession>A0AA88WPQ8</accession>
<dbReference type="InterPro" id="IPR027443">
    <property type="entry name" value="IPNS-like_sf"/>
</dbReference>